<keyword evidence="9 16" id="KW-0506">mRNA capping</keyword>
<dbReference type="InterPro" id="IPR012340">
    <property type="entry name" value="NA-bd_OB-fold"/>
</dbReference>
<protein>
    <recommendedName>
        <fullName evidence="4 16">mRNA-capping enzyme subunit alpha</fullName>
        <ecNumber evidence="3 16">2.7.7.50</ecNumber>
    </recommendedName>
    <alternativeName>
        <fullName evidence="12 16">GTP--RNA guanylyltransferase</fullName>
    </alternativeName>
    <alternativeName>
        <fullName evidence="13 16">mRNA guanylyltransferase</fullName>
    </alternativeName>
</protein>
<dbReference type="SUPFAM" id="SSF50249">
    <property type="entry name" value="Nucleic acid-binding proteins"/>
    <property type="match status" value="1"/>
</dbReference>
<evidence type="ECO:0000313" key="22">
    <source>
        <dbReference type="Proteomes" id="UP000237438"/>
    </source>
</evidence>
<dbReference type="GO" id="GO:0031533">
    <property type="term" value="C:mRNA capping enzyme complex"/>
    <property type="evidence" value="ECO:0007669"/>
    <property type="project" value="InterPro"/>
</dbReference>
<evidence type="ECO:0000259" key="19">
    <source>
        <dbReference type="Pfam" id="PF01331"/>
    </source>
</evidence>
<comment type="catalytic activity">
    <reaction evidence="14">
        <text>a 5'-end diphospho-ribonucleoside in mRNA + GTP + H(+) = a 5'-end (5'-triphosphoguanosine)-ribonucleoside in mRNA + diphosphate</text>
        <dbReference type="Rhea" id="RHEA:67012"/>
        <dbReference type="Rhea" id="RHEA-COMP:17165"/>
        <dbReference type="Rhea" id="RHEA-COMP:17166"/>
        <dbReference type="ChEBI" id="CHEBI:15378"/>
        <dbReference type="ChEBI" id="CHEBI:33019"/>
        <dbReference type="ChEBI" id="CHEBI:37565"/>
        <dbReference type="ChEBI" id="CHEBI:167616"/>
        <dbReference type="ChEBI" id="CHEBI:167617"/>
        <dbReference type="EC" id="2.7.7.50"/>
    </reaction>
    <physiologicalReaction direction="left-to-right" evidence="14">
        <dbReference type="Rhea" id="RHEA:67013"/>
    </physiologicalReaction>
</comment>
<dbReference type="Pfam" id="PF03919">
    <property type="entry name" value="mRNA_cap_C"/>
    <property type="match status" value="1"/>
</dbReference>
<evidence type="ECO:0000256" key="11">
    <source>
        <dbReference type="ARBA" id="ARBA00023242"/>
    </source>
</evidence>
<keyword evidence="11 16" id="KW-0539">Nucleus</keyword>
<feature type="compositionally biased region" description="Polar residues" evidence="18">
    <location>
        <begin position="427"/>
        <end position="436"/>
    </location>
</feature>
<keyword evidence="8 16" id="KW-0547">Nucleotide-binding</keyword>
<dbReference type="STRING" id="225359.A0A2S4PWW0"/>
<feature type="compositionally biased region" description="Polar residues" evidence="18">
    <location>
        <begin position="446"/>
        <end position="458"/>
    </location>
</feature>
<dbReference type="PANTHER" id="PTHR10367:SF17">
    <property type="entry name" value="MRNA-CAPPING ENZYME"/>
    <property type="match status" value="1"/>
</dbReference>
<keyword evidence="10 16" id="KW-0342">GTP-binding</keyword>
<dbReference type="Pfam" id="PF01331">
    <property type="entry name" value="mRNA_cap_enzyme"/>
    <property type="match status" value="1"/>
</dbReference>
<dbReference type="Gene3D" id="3.30.470.30">
    <property type="entry name" value="DNA ligase/mRNA capping enzyme"/>
    <property type="match status" value="1"/>
</dbReference>
<evidence type="ECO:0000256" key="14">
    <source>
        <dbReference type="ARBA" id="ARBA00044624"/>
    </source>
</evidence>
<evidence type="ECO:0000256" key="1">
    <source>
        <dbReference type="ARBA" id="ARBA00004123"/>
    </source>
</evidence>
<dbReference type="AlphaFoldDB" id="A0A2S4PWW0"/>
<gene>
    <name evidence="21" type="ORF">EPUL_001235</name>
</gene>
<keyword evidence="5 16" id="KW-0507">mRNA processing</keyword>
<evidence type="ECO:0000256" key="16">
    <source>
        <dbReference type="PIRNR" id="PIRNR036959"/>
    </source>
</evidence>
<dbReference type="Gene3D" id="2.40.50.140">
    <property type="entry name" value="Nucleic acid-binding proteins"/>
    <property type="match status" value="1"/>
</dbReference>
<feature type="domain" description="mRNA capping enzyme C-terminal" evidence="20">
    <location>
        <begin position="239"/>
        <end position="362"/>
    </location>
</feature>
<feature type="compositionally biased region" description="Low complexity" evidence="18">
    <location>
        <begin position="413"/>
        <end position="422"/>
    </location>
</feature>
<dbReference type="EMBL" id="PEDP01000309">
    <property type="protein sequence ID" value="POS86534.1"/>
    <property type="molecule type" value="Genomic_DNA"/>
</dbReference>
<evidence type="ECO:0000256" key="9">
    <source>
        <dbReference type="ARBA" id="ARBA00023042"/>
    </source>
</evidence>
<name>A0A2S4PWW0_9PEZI</name>
<evidence type="ECO:0000256" key="5">
    <source>
        <dbReference type="ARBA" id="ARBA00022664"/>
    </source>
</evidence>
<evidence type="ECO:0000256" key="2">
    <source>
        <dbReference type="ARBA" id="ARBA00010237"/>
    </source>
</evidence>
<feature type="domain" description="mRNA capping enzyme adenylation" evidence="19">
    <location>
        <begin position="40"/>
        <end position="235"/>
    </location>
</feature>
<evidence type="ECO:0000256" key="10">
    <source>
        <dbReference type="ARBA" id="ARBA00023134"/>
    </source>
</evidence>
<reference evidence="21 22" key="1">
    <citation type="submission" date="2017-10" db="EMBL/GenBank/DDBJ databases">
        <title>Development of genomic resources for the powdery mildew, Erysiphe pulchra.</title>
        <authorList>
            <person name="Wadl P.A."/>
            <person name="Mack B.M."/>
            <person name="Moore G."/>
            <person name="Beltz S.B."/>
        </authorList>
    </citation>
    <scope>NUCLEOTIDE SEQUENCE [LARGE SCALE GENOMIC DNA]</scope>
    <source>
        <strain evidence="21">Cflorida</strain>
    </source>
</reference>
<evidence type="ECO:0000313" key="21">
    <source>
        <dbReference type="EMBL" id="POS86534.1"/>
    </source>
</evidence>
<evidence type="ECO:0000256" key="8">
    <source>
        <dbReference type="ARBA" id="ARBA00022741"/>
    </source>
</evidence>
<evidence type="ECO:0000256" key="7">
    <source>
        <dbReference type="ARBA" id="ARBA00022695"/>
    </source>
</evidence>
<dbReference type="SUPFAM" id="SSF56091">
    <property type="entry name" value="DNA ligase/mRNA capping enzyme, catalytic domain"/>
    <property type="match status" value="1"/>
</dbReference>
<evidence type="ECO:0000256" key="12">
    <source>
        <dbReference type="ARBA" id="ARBA00029909"/>
    </source>
</evidence>
<keyword evidence="7 16" id="KW-0548">Nucleotidyltransferase</keyword>
<feature type="region of interest" description="Disordered" evidence="18">
    <location>
        <begin position="373"/>
        <end position="458"/>
    </location>
</feature>
<keyword evidence="6 16" id="KW-0808">Transferase</keyword>
<evidence type="ECO:0000256" key="3">
    <source>
        <dbReference type="ARBA" id="ARBA00012475"/>
    </source>
</evidence>
<accession>A0A2S4PWW0</accession>
<comment type="similarity">
    <text evidence="2 16">Belongs to the eukaryotic GTase family.</text>
</comment>
<evidence type="ECO:0000256" key="17">
    <source>
        <dbReference type="PIRSR" id="PIRSR036959-1"/>
    </source>
</evidence>
<proteinExistence type="inferred from homology"/>
<dbReference type="PIRSF" id="PIRSF036959">
    <property type="entry name" value="mRNA_cap_alpha"/>
    <property type="match status" value="1"/>
</dbReference>
<evidence type="ECO:0000256" key="4">
    <source>
        <dbReference type="ARBA" id="ARBA00019171"/>
    </source>
</evidence>
<dbReference type="InterPro" id="IPR013846">
    <property type="entry name" value="mRNA_cap_enzyme_C"/>
</dbReference>
<keyword evidence="22" id="KW-1185">Reference proteome</keyword>
<dbReference type="InterPro" id="IPR001339">
    <property type="entry name" value="mRNA_cap_enzyme_adenylation"/>
</dbReference>
<evidence type="ECO:0000256" key="18">
    <source>
        <dbReference type="SAM" id="MobiDB-lite"/>
    </source>
</evidence>
<dbReference type="GO" id="GO:0006370">
    <property type="term" value="P:7-methylguanosine mRNA capping"/>
    <property type="evidence" value="ECO:0007669"/>
    <property type="project" value="UniProtKB-KW"/>
</dbReference>
<dbReference type="InterPro" id="IPR051029">
    <property type="entry name" value="mRNA_Capping_Enz/RNA_Phosphat"/>
</dbReference>
<organism evidence="21 22">
    <name type="scientific">Erysiphe pulchra</name>
    <dbReference type="NCBI Taxonomy" id="225359"/>
    <lineage>
        <taxon>Eukaryota</taxon>
        <taxon>Fungi</taxon>
        <taxon>Dikarya</taxon>
        <taxon>Ascomycota</taxon>
        <taxon>Pezizomycotina</taxon>
        <taxon>Leotiomycetes</taxon>
        <taxon>Erysiphales</taxon>
        <taxon>Erysiphaceae</taxon>
        <taxon>Erysiphe</taxon>
    </lineage>
</organism>
<evidence type="ECO:0000256" key="6">
    <source>
        <dbReference type="ARBA" id="ARBA00022679"/>
    </source>
</evidence>
<comment type="subcellular location">
    <subcellularLocation>
        <location evidence="1 16">Nucleus</location>
    </subcellularLocation>
</comment>
<dbReference type="PANTHER" id="PTHR10367">
    <property type="entry name" value="MRNA-CAPPING ENZYME"/>
    <property type="match status" value="1"/>
</dbReference>
<dbReference type="GO" id="GO:0005524">
    <property type="term" value="F:ATP binding"/>
    <property type="evidence" value="ECO:0007669"/>
    <property type="project" value="InterPro"/>
</dbReference>
<evidence type="ECO:0000256" key="13">
    <source>
        <dbReference type="ARBA" id="ARBA00030702"/>
    </source>
</evidence>
<dbReference type="OrthoDB" id="200924at2759"/>
<comment type="subunit">
    <text evidence="15">Heterodimer. The mRNA-capping enzyme is composed of two separate chains alpha and beta, respectively a mRNA guanylyltransferase and an mRNA 5'-triphosphate monophosphatase.</text>
</comment>
<dbReference type="InterPro" id="IPR017075">
    <property type="entry name" value="mRNA_cap_enzyme_alpha"/>
</dbReference>
<dbReference type="FunFam" id="2.40.50.140:FF:000275">
    <property type="entry name" value="mRNA-capping enzyme subunit alpha"/>
    <property type="match status" value="1"/>
</dbReference>
<dbReference type="Proteomes" id="UP000237438">
    <property type="component" value="Unassembled WGS sequence"/>
</dbReference>
<sequence>MPLRSVELPGIKAEGPLEETLHYEVAELLKRKSRGFPGANPVSFSRKHLKELENKDYYVCEKSDGMRYLLYFTEDEAGQEIHYFINRKNEFWFIPYGEFHCPTLQDPQGWHTRTIIDGELVIDRLPSGETQPVYLVFDCMVLDGQSLMNRTLDKRLAYFKDRIFDPYAKLFKMYQEEVQYQHFVMRLKAMQYSYAIEAMFKQVLPTLPHGNDGLIFTCRTSDYKFGTDHNILKWKPESENSIDFKLRLQFPIVQPDEVDIAEGFTEPYLDYDALPIFNIHIFTSDKTEDKLYGTMYVEPEEWDKLKALEEPLDDRIVECFMDSQKRWRYMRFRDDKSNANHTSTVESVIESIMDPVTEQDLISAAPRIREKWKQREETLNRQKRNIGQESRSISDFEIKSPTGNKRKSEELGPIRSSPRASPEPSPQMTSNLSRLTGGTKRKAENQGPQRPIPNSTER</sequence>
<feature type="active site" description="N6-GMP-lysine intermediate" evidence="17">
    <location>
        <position position="62"/>
    </location>
</feature>
<dbReference type="EC" id="2.7.7.50" evidence="3 16"/>
<comment type="caution">
    <text evidence="21">The sequence shown here is derived from an EMBL/GenBank/DDBJ whole genome shotgun (WGS) entry which is preliminary data.</text>
</comment>
<dbReference type="GO" id="GO:0005525">
    <property type="term" value="F:GTP binding"/>
    <property type="evidence" value="ECO:0007669"/>
    <property type="project" value="UniProtKB-KW"/>
</dbReference>
<dbReference type="GO" id="GO:0004484">
    <property type="term" value="F:mRNA guanylyltransferase activity"/>
    <property type="evidence" value="ECO:0007669"/>
    <property type="project" value="UniProtKB-EC"/>
</dbReference>
<evidence type="ECO:0000259" key="20">
    <source>
        <dbReference type="Pfam" id="PF03919"/>
    </source>
</evidence>
<evidence type="ECO:0000256" key="15">
    <source>
        <dbReference type="ARBA" id="ARBA00047082"/>
    </source>
</evidence>
<dbReference type="CDD" id="cd07895">
    <property type="entry name" value="Adenylation_mRNA_capping"/>
    <property type="match status" value="1"/>
</dbReference>
<comment type="function">
    <text evidence="16">Second step of mRNA capping. Transfer of the GMP moiety of GTP to the 5'-end of RNA via an enzyme-GMP covalent reaction intermediate.</text>
</comment>